<evidence type="ECO:0000313" key="4">
    <source>
        <dbReference type="Proteomes" id="UP001597459"/>
    </source>
</evidence>
<dbReference type="Proteomes" id="UP001597459">
    <property type="component" value="Unassembled WGS sequence"/>
</dbReference>
<name>A0ABW5NCR9_9FLAO</name>
<evidence type="ECO:0000259" key="2">
    <source>
        <dbReference type="SMART" id="SM01006"/>
    </source>
</evidence>
<dbReference type="InterPro" id="IPR019432">
    <property type="entry name" value="Acyltransferase_MbtK/IucB-like"/>
</dbReference>
<comment type="caution">
    <text evidence="3">The sequence shown here is derived from an EMBL/GenBank/DDBJ whole genome shotgun (WGS) entry which is preliminary data.</text>
</comment>
<evidence type="ECO:0000313" key="3">
    <source>
        <dbReference type="EMBL" id="MFD2593143.1"/>
    </source>
</evidence>
<dbReference type="PANTHER" id="PTHR31438">
    <property type="entry name" value="LYSINE N-ACYLTRANSFERASE C17G9.06C-RELATED"/>
    <property type="match status" value="1"/>
</dbReference>
<evidence type="ECO:0000256" key="1">
    <source>
        <dbReference type="ARBA" id="ARBA00004924"/>
    </source>
</evidence>
<dbReference type="EC" id="2.3.1.-" evidence="3"/>
<feature type="domain" description="Acyltransferase MbtK/IucB-like conserved" evidence="2">
    <location>
        <begin position="30"/>
        <end position="77"/>
    </location>
</feature>
<organism evidence="3 4">
    <name type="scientific">Aquimarina hainanensis</name>
    <dbReference type="NCBI Taxonomy" id="1578017"/>
    <lineage>
        <taxon>Bacteria</taxon>
        <taxon>Pseudomonadati</taxon>
        <taxon>Bacteroidota</taxon>
        <taxon>Flavobacteriia</taxon>
        <taxon>Flavobacteriales</taxon>
        <taxon>Flavobacteriaceae</taxon>
        <taxon>Aquimarina</taxon>
    </lineage>
</organism>
<accession>A0ABW5NCR9</accession>
<dbReference type="GO" id="GO:0016746">
    <property type="term" value="F:acyltransferase activity"/>
    <property type="evidence" value="ECO:0007669"/>
    <property type="project" value="UniProtKB-KW"/>
</dbReference>
<dbReference type="PANTHER" id="PTHR31438:SF1">
    <property type="entry name" value="LYSINE N-ACYLTRANSFERASE C17G9.06C-RELATED"/>
    <property type="match status" value="1"/>
</dbReference>
<proteinExistence type="predicted"/>
<dbReference type="EMBL" id="JBHULX010000039">
    <property type="protein sequence ID" value="MFD2593143.1"/>
    <property type="molecule type" value="Genomic_DNA"/>
</dbReference>
<dbReference type="SUPFAM" id="SSF55729">
    <property type="entry name" value="Acyl-CoA N-acyltransferases (Nat)"/>
    <property type="match status" value="1"/>
</dbReference>
<dbReference type="InterPro" id="IPR016181">
    <property type="entry name" value="Acyl_CoA_acyltransferase"/>
</dbReference>
<protein>
    <submittedName>
        <fullName evidence="3">GNAT family N-acetyltransferase</fullName>
        <ecNumber evidence="3">2.3.1.-</ecNumber>
    </submittedName>
</protein>
<dbReference type="Gene3D" id="3.40.630.30">
    <property type="match status" value="1"/>
</dbReference>
<keyword evidence="3" id="KW-0808">Transferase</keyword>
<reference evidence="4" key="1">
    <citation type="journal article" date="2019" name="Int. J. Syst. Evol. Microbiol.">
        <title>The Global Catalogue of Microorganisms (GCM) 10K type strain sequencing project: providing services to taxonomists for standard genome sequencing and annotation.</title>
        <authorList>
            <consortium name="The Broad Institute Genomics Platform"/>
            <consortium name="The Broad Institute Genome Sequencing Center for Infectious Disease"/>
            <person name="Wu L."/>
            <person name="Ma J."/>
        </authorList>
    </citation>
    <scope>NUCLEOTIDE SEQUENCE [LARGE SCALE GENOMIC DNA]</scope>
    <source>
        <strain evidence="4">KCTC 42423</strain>
    </source>
</reference>
<dbReference type="SMART" id="SM01006">
    <property type="entry name" value="AlcB"/>
    <property type="match status" value="1"/>
</dbReference>
<dbReference type="Pfam" id="PF13523">
    <property type="entry name" value="Acetyltransf_8"/>
    <property type="match status" value="1"/>
</dbReference>
<comment type="pathway">
    <text evidence="1">Siderophore biosynthesis.</text>
</comment>
<keyword evidence="4" id="KW-1185">Reference proteome</keyword>
<keyword evidence="3" id="KW-0012">Acyltransferase</keyword>
<dbReference type="RefSeq" id="WP_176029890.1">
    <property type="nucleotide sequence ID" value="NZ_JBHSJV010000001.1"/>
</dbReference>
<gene>
    <name evidence="3" type="ORF">ACFSTE_20055</name>
</gene>
<sequence length="206" mass="24190">MIQRTQLPNKSNESTVYSIFIENFGHVSLKHFDIKRDASILHTWVNEPYAFFWGMQGSSLEEVKKEYIELLKPDHYDIFTGYHNDQPAFFLERYTPSKDIISNYYDAKNSDCGVHIIVAPPVQNKIPGFTLHLFQTIMDFVFTNTTIDRILVEPDIRNKKMFTLCERIGFVTDKTVELPHKTAQLAFLDKNRYQQQKTHKLSIHKQ</sequence>